<evidence type="ECO:0000313" key="2">
    <source>
        <dbReference type="EMBL" id="SEC19173.1"/>
    </source>
</evidence>
<dbReference type="AlphaFoldDB" id="A0A1H4QHU3"/>
<feature type="transmembrane region" description="Helical" evidence="1">
    <location>
        <begin position="78"/>
        <end position="95"/>
    </location>
</feature>
<feature type="transmembrane region" description="Helical" evidence="1">
    <location>
        <begin position="162"/>
        <end position="184"/>
    </location>
</feature>
<evidence type="ECO:0000256" key="1">
    <source>
        <dbReference type="SAM" id="Phobius"/>
    </source>
</evidence>
<keyword evidence="3" id="KW-1185">Reference proteome</keyword>
<feature type="transmembrane region" description="Helical" evidence="1">
    <location>
        <begin position="138"/>
        <end position="156"/>
    </location>
</feature>
<dbReference type="Proteomes" id="UP000199622">
    <property type="component" value="Unassembled WGS sequence"/>
</dbReference>
<feature type="transmembrane region" description="Helical" evidence="1">
    <location>
        <begin position="53"/>
        <end position="71"/>
    </location>
</feature>
<feature type="transmembrane region" description="Helical" evidence="1">
    <location>
        <begin position="101"/>
        <end position="126"/>
    </location>
</feature>
<reference evidence="3" key="1">
    <citation type="submission" date="2016-10" db="EMBL/GenBank/DDBJ databases">
        <authorList>
            <person name="Varghese N."/>
            <person name="Submissions S."/>
        </authorList>
    </citation>
    <scope>NUCLEOTIDE SEQUENCE [LARGE SCALE GENOMIC DNA]</scope>
    <source>
        <strain evidence="3">DSM 44544</strain>
    </source>
</reference>
<gene>
    <name evidence="2" type="ORF">SAMN04489727_2896</name>
</gene>
<dbReference type="EMBL" id="FNSO01000004">
    <property type="protein sequence ID" value="SEC19173.1"/>
    <property type="molecule type" value="Genomic_DNA"/>
</dbReference>
<sequence>MRLGGGLLVLLAAGAAGAGWWLLAGLVLAAVAAGVSARVPEPGDALVERVAVAVARLAEVTIYAMAFGAYVVPGHREAAAAAFVVVVTGVGFAGLKIPTFVVRAACGLLLVAGLVLVGVCVAVPPVATAGGGPRPPDFAGVLFVAVLALPFLQPAGRGKAGLRVLLLGTVALLAGFAALYQLGAVRLGLSLTSLRDLLSAADADALQPVLTVVAVLATVLPALAAGVEVRERTGWPGLAGSAVAAVAAFFLPVLPVLVVAGLAVVFELLLGVRARRYSGSRE</sequence>
<feature type="transmembrane region" description="Helical" evidence="1">
    <location>
        <begin position="239"/>
        <end position="272"/>
    </location>
</feature>
<keyword evidence="1" id="KW-0472">Membrane</keyword>
<accession>A0A1H4QHU3</accession>
<keyword evidence="1" id="KW-0812">Transmembrane</keyword>
<name>A0A1H4QHU3_9PSEU</name>
<dbReference type="STRING" id="208445.SAMN04489727_2896"/>
<proteinExistence type="predicted"/>
<keyword evidence="1" id="KW-1133">Transmembrane helix</keyword>
<evidence type="ECO:0000313" key="3">
    <source>
        <dbReference type="Proteomes" id="UP000199622"/>
    </source>
</evidence>
<protein>
    <submittedName>
        <fullName evidence="2">Uncharacterized protein</fullName>
    </submittedName>
</protein>
<dbReference type="RefSeq" id="WP_091307172.1">
    <property type="nucleotide sequence ID" value="NZ_FNSO01000004.1"/>
</dbReference>
<organism evidence="2 3">
    <name type="scientific">Amycolatopsis tolypomycina</name>
    <dbReference type="NCBI Taxonomy" id="208445"/>
    <lineage>
        <taxon>Bacteria</taxon>
        <taxon>Bacillati</taxon>
        <taxon>Actinomycetota</taxon>
        <taxon>Actinomycetes</taxon>
        <taxon>Pseudonocardiales</taxon>
        <taxon>Pseudonocardiaceae</taxon>
        <taxon>Amycolatopsis</taxon>
    </lineage>
</organism>
<feature type="transmembrane region" description="Helical" evidence="1">
    <location>
        <begin position="205"/>
        <end position="227"/>
    </location>
</feature>